<dbReference type="Pfam" id="PF01547">
    <property type="entry name" value="SBP_bac_1"/>
    <property type="match status" value="1"/>
</dbReference>
<evidence type="ECO:0000256" key="1">
    <source>
        <dbReference type="ARBA" id="ARBA00022475"/>
    </source>
</evidence>
<reference evidence="8 9" key="1">
    <citation type="submission" date="2021-04" db="EMBL/GenBank/DDBJ databases">
        <title>Paenibacillus sp. DLE-14 whole genome sequence.</title>
        <authorList>
            <person name="Ham Y.J."/>
        </authorList>
    </citation>
    <scope>NUCLEOTIDE SEQUENCE [LARGE SCALE GENOMIC DNA]</scope>
    <source>
        <strain evidence="8 9">DLE-14</strain>
    </source>
</reference>
<protein>
    <submittedName>
        <fullName evidence="8">Extracellular solute-binding protein</fullName>
    </submittedName>
</protein>
<dbReference type="PROSITE" id="PS51257">
    <property type="entry name" value="PROKAR_LIPOPROTEIN"/>
    <property type="match status" value="1"/>
</dbReference>
<keyword evidence="5" id="KW-0449">Lipoprotein</keyword>
<evidence type="ECO:0000256" key="5">
    <source>
        <dbReference type="ARBA" id="ARBA00023288"/>
    </source>
</evidence>
<feature type="signal peptide" evidence="7">
    <location>
        <begin position="1"/>
        <end position="19"/>
    </location>
</feature>
<dbReference type="SUPFAM" id="SSF53850">
    <property type="entry name" value="Periplasmic binding protein-like II"/>
    <property type="match status" value="1"/>
</dbReference>
<dbReference type="InterPro" id="IPR006059">
    <property type="entry name" value="SBP"/>
</dbReference>
<dbReference type="PANTHER" id="PTHR43649">
    <property type="entry name" value="ARABINOSE-BINDING PROTEIN-RELATED"/>
    <property type="match status" value="1"/>
</dbReference>
<name>A0ABS5CIX6_9BACL</name>
<dbReference type="PANTHER" id="PTHR43649:SF33">
    <property type="entry name" value="POLYGALACTURONAN_RHAMNOGALACTURONAN-BINDING PROTEIN YTCQ"/>
    <property type="match status" value="1"/>
</dbReference>
<dbReference type="Gene3D" id="3.40.190.10">
    <property type="entry name" value="Periplasmic binding protein-like II"/>
    <property type="match status" value="2"/>
</dbReference>
<gene>
    <name evidence="8" type="ORF">I8J30_24160</name>
</gene>
<dbReference type="Proteomes" id="UP000673394">
    <property type="component" value="Unassembled WGS sequence"/>
</dbReference>
<feature type="chain" id="PRO_5047290788" evidence="7">
    <location>
        <begin position="20"/>
        <end position="446"/>
    </location>
</feature>
<keyword evidence="4" id="KW-0564">Palmitate</keyword>
<evidence type="ECO:0000256" key="6">
    <source>
        <dbReference type="SAM" id="MobiDB-lite"/>
    </source>
</evidence>
<organism evidence="8 9">
    <name type="scientific">Paenibacillus lignilyticus</name>
    <dbReference type="NCBI Taxonomy" id="1172615"/>
    <lineage>
        <taxon>Bacteria</taxon>
        <taxon>Bacillati</taxon>
        <taxon>Bacillota</taxon>
        <taxon>Bacilli</taxon>
        <taxon>Bacillales</taxon>
        <taxon>Paenibacillaceae</taxon>
        <taxon>Paenibacillus</taxon>
    </lineage>
</organism>
<evidence type="ECO:0000313" key="8">
    <source>
        <dbReference type="EMBL" id="MBP3965818.1"/>
    </source>
</evidence>
<dbReference type="EMBL" id="JAGKSP010000013">
    <property type="protein sequence ID" value="MBP3965818.1"/>
    <property type="molecule type" value="Genomic_DNA"/>
</dbReference>
<keyword evidence="9" id="KW-1185">Reference proteome</keyword>
<proteinExistence type="predicted"/>
<evidence type="ECO:0000256" key="3">
    <source>
        <dbReference type="ARBA" id="ARBA00023136"/>
    </source>
</evidence>
<accession>A0ABS5CIX6</accession>
<comment type="caution">
    <text evidence="8">The sequence shown here is derived from an EMBL/GenBank/DDBJ whole genome shotgun (WGS) entry which is preliminary data.</text>
</comment>
<keyword evidence="3" id="KW-0472">Membrane</keyword>
<keyword evidence="1" id="KW-1003">Cell membrane</keyword>
<evidence type="ECO:0000256" key="2">
    <source>
        <dbReference type="ARBA" id="ARBA00022729"/>
    </source>
</evidence>
<evidence type="ECO:0000256" key="4">
    <source>
        <dbReference type="ARBA" id="ARBA00023139"/>
    </source>
</evidence>
<keyword evidence="2 7" id="KW-0732">Signal</keyword>
<evidence type="ECO:0000313" key="9">
    <source>
        <dbReference type="Proteomes" id="UP000673394"/>
    </source>
</evidence>
<sequence length="446" mass="49653">MRNKKLFNVLLVVCMFAVAMLTGCGSSKENNTNTSNNTTAAETNTEADTAANTTEADTAKPVKLKLGMWEAKTDIEFWTEKVKEYTKLKPNVSIEVETIPDNSGQYLKVRLAANDLPDLMYLKPAHFQIYKDSLLPLDELPASKTNKFPGVIDGQTLGLPLVSFSEYVYYHPSIFEELNLQIPQTMDEFIDVLEKIKASNKYIPLALGGKDDWTFYPFAEFGPHILSKDEQYQANLATNAEPFGKGSTFETVANMIKKIATDKLAGPDALGIGYDQATQLFQAKQAAIVALGQWYYADHLAKVGNDDDLAAFPMPWRTSASDPLPNMTLADQYVSINKNSANVEEAKAFMEWMFSPEVYQPYINTLKNTSTVEGVTSDLPFFNKSNEVAPFVPFIYDATNERYAKVKAAAQYDEKKTAADIFAGKNVEDVEKTLNGNWKKAVESIK</sequence>
<feature type="region of interest" description="Disordered" evidence="6">
    <location>
        <begin position="27"/>
        <end position="56"/>
    </location>
</feature>
<dbReference type="InterPro" id="IPR050490">
    <property type="entry name" value="Bact_solute-bd_prot1"/>
</dbReference>
<feature type="compositionally biased region" description="Low complexity" evidence="6">
    <location>
        <begin position="29"/>
        <end position="56"/>
    </location>
</feature>
<dbReference type="RefSeq" id="WP_210662510.1">
    <property type="nucleotide sequence ID" value="NZ_JAGKSP010000013.1"/>
</dbReference>
<evidence type="ECO:0000256" key="7">
    <source>
        <dbReference type="SAM" id="SignalP"/>
    </source>
</evidence>